<evidence type="ECO:0000313" key="18">
    <source>
        <dbReference type="Proteomes" id="UP000520876"/>
    </source>
</evidence>
<dbReference type="Gene3D" id="3.40.1440.10">
    <property type="entry name" value="GIY-YIG endonuclease"/>
    <property type="match status" value="1"/>
</dbReference>
<comment type="subunit">
    <text evidence="10 13">Interacts with UvrB in an incision complex.</text>
</comment>
<dbReference type="Pfam" id="PF02151">
    <property type="entry name" value="UVR"/>
    <property type="match status" value="1"/>
</dbReference>
<keyword evidence="6 13" id="KW-0234">DNA repair</keyword>
<evidence type="ECO:0000256" key="7">
    <source>
        <dbReference type="ARBA" id="ARBA00023236"/>
    </source>
</evidence>
<dbReference type="InterPro" id="IPR000305">
    <property type="entry name" value="GIY-YIG_endonuc"/>
</dbReference>
<evidence type="ECO:0000256" key="12">
    <source>
        <dbReference type="ARBA" id="ARBA00077138"/>
    </source>
</evidence>
<dbReference type="InterPro" id="IPR038476">
    <property type="entry name" value="UvrC_RNase_H_dom_sf"/>
</dbReference>
<sequence length="604" mass="67546">MTFDSKQFLSSVSSSPGVYRMLDEQSNTLYVGKAKRLKARLASYFRGQLNTKTQAMVGRIADVQVTVTRTETEALLLEQTLIKQLRPPYNILLRDDKSYPFVFVTDRHPYPALEYKRARQRSDDGRYLGPYPSSGAVRESLALMQKIFHIRNCEDSVFAHRSRPCLQYQIQRCSAPCVDYISAEDYRRDLEHAVMCLEGKSESVTQELMEAMEKASQALNFEEAARLRDQVQQLRQLQQRQFVDTGGGDADIFALAQRPGALGVSVLSVRDGRLLGARHHTPKNDLDLPLETLLTEVVSQYYFGQPHNVPSEVITSHPLDDSELIAEALTQQAGKRIRVTSQVRGHRAQWQQLAITNAEQQLASQLANQTQLTQRFTALQKALGLADTPQRLECFDISHSHGEATVASCVVFDHQGPRKSDYRHFRIEGVAAGDDYAAMQQALTRRLKRVKSGEAVAPDILIVDGGKGQLNMAREVFKELDIANIILLGVAKGTTRKAGLESLFVETADNPLDLDPASPALHLIQHIRDESHRFAIAGHRAQRDKARRTSTLQDIPGIGPKRRRELLRFFGGLQGVQKASRDELARVPGINASLAESIYRALNG</sequence>
<dbReference type="InterPro" id="IPR001943">
    <property type="entry name" value="UVR_dom"/>
</dbReference>
<dbReference type="NCBIfam" id="TIGR00194">
    <property type="entry name" value="uvrC"/>
    <property type="match status" value="1"/>
</dbReference>
<dbReference type="SUPFAM" id="SSF47781">
    <property type="entry name" value="RuvA domain 2-like"/>
    <property type="match status" value="1"/>
</dbReference>
<evidence type="ECO:0000256" key="5">
    <source>
        <dbReference type="ARBA" id="ARBA00022881"/>
    </source>
</evidence>
<dbReference type="GO" id="GO:0006289">
    <property type="term" value="P:nucleotide-excision repair"/>
    <property type="evidence" value="ECO:0007669"/>
    <property type="project" value="UniProtKB-UniRule"/>
</dbReference>
<dbReference type="PANTHER" id="PTHR30562:SF1">
    <property type="entry name" value="UVRABC SYSTEM PROTEIN C"/>
    <property type="match status" value="1"/>
</dbReference>
<dbReference type="Pfam" id="PF01541">
    <property type="entry name" value="GIY-YIG"/>
    <property type="match status" value="1"/>
</dbReference>
<keyword evidence="18" id="KW-1185">Reference proteome</keyword>
<feature type="domain" description="GIY-YIG" evidence="15">
    <location>
        <begin position="14"/>
        <end position="91"/>
    </location>
</feature>
<dbReference type="EMBL" id="JACCGK010000016">
    <property type="protein sequence ID" value="NYT74279.1"/>
    <property type="molecule type" value="Genomic_DNA"/>
</dbReference>
<keyword evidence="17" id="KW-0378">Hydrolase</keyword>
<reference evidence="17 18" key="1">
    <citation type="submission" date="2020-07" db="EMBL/GenBank/DDBJ databases">
        <title>Halomonas sp. QX-2 draft genome sequence.</title>
        <authorList>
            <person name="Qiu X."/>
        </authorList>
    </citation>
    <scope>NUCLEOTIDE SEQUENCE [LARGE SCALE GENOMIC DNA]</scope>
    <source>
        <strain evidence="17 18">QX-2</strain>
    </source>
</reference>
<dbReference type="Gene3D" id="4.10.860.10">
    <property type="entry name" value="UVR domain"/>
    <property type="match status" value="1"/>
</dbReference>
<dbReference type="SMART" id="SM00278">
    <property type="entry name" value="HhH1"/>
    <property type="match status" value="2"/>
</dbReference>
<dbReference type="Pfam" id="PF14520">
    <property type="entry name" value="HHH_5"/>
    <property type="match status" value="1"/>
</dbReference>
<dbReference type="GO" id="GO:0003677">
    <property type="term" value="F:DNA binding"/>
    <property type="evidence" value="ECO:0007669"/>
    <property type="project" value="UniProtKB-UniRule"/>
</dbReference>
<evidence type="ECO:0000256" key="9">
    <source>
        <dbReference type="ARBA" id="ARBA00061531"/>
    </source>
</evidence>
<accession>A0A7Z0N9S8</accession>
<dbReference type="FunFam" id="3.40.1440.10:FF:000001">
    <property type="entry name" value="UvrABC system protein C"/>
    <property type="match status" value="1"/>
</dbReference>
<dbReference type="PROSITE" id="PS50164">
    <property type="entry name" value="GIY_YIG"/>
    <property type="match status" value="1"/>
</dbReference>
<evidence type="ECO:0000256" key="2">
    <source>
        <dbReference type="ARBA" id="ARBA00022490"/>
    </source>
</evidence>
<evidence type="ECO:0000256" key="4">
    <source>
        <dbReference type="ARBA" id="ARBA00022769"/>
    </source>
</evidence>
<evidence type="ECO:0000256" key="6">
    <source>
        <dbReference type="ARBA" id="ARBA00023204"/>
    </source>
</evidence>
<comment type="function">
    <text evidence="8 13">The UvrABC repair system catalyzes the recognition and processing of DNA lesions. UvrC both incises the 5' and 3' sides of the lesion. The N-terminal half is responsible for the 3' incision and the C-terminal half is responsible for the 5' incision.</text>
</comment>
<evidence type="ECO:0000259" key="16">
    <source>
        <dbReference type="PROSITE" id="PS50165"/>
    </source>
</evidence>
<keyword evidence="4 13" id="KW-0228">DNA excision</keyword>
<dbReference type="InterPro" id="IPR003583">
    <property type="entry name" value="Hlx-hairpin-Hlx_DNA-bd_motif"/>
</dbReference>
<comment type="similarity">
    <text evidence="9 13">Belongs to the UvrC family.</text>
</comment>
<gene>
    <name evidence="13 17" type="primary">uvrC</name>
    <name evidence="17" type="ORF">HZU72_17870</name>
</gene>
<evidence type="ECO:0000256" key="11">
    <source>
        <dbReference type="ARBA" id="ARBA00067419"/>
    </source>
</evidence>
<name>A0A7Z0N9S8_9GAMM</name>
<dbReference type="GO" id="GO:0009381">
    <property type="term" value="F:excinuclease ABC activity"/>
    <property type="evidence" value="ECO:0007669"/>
    <property type="project" value="UniProtKB-UniRule"/>
</dbReference>
<comment type="caution">
    <text evidence="17">The sequence shown here is derived from an EMBL/GenBank/DDBJ whole genome shotgun (WGS) entry which is preliminary data.</text>
</comment>
<comment type="subcellular location">
    <subcellularLocation>
        <location evidence="1 13">Cytoplasm</location>
    </subcellularLocation>
</comment>
<keyword evidence="7 13" id="KW-0742">SOS response</keyword>
<dbReference type="Pfam" id="PF22920">
    <property type="entry name" value="UvrC_RNaseH"/>
    <property type="match status" value="1"/>
</dbReference>
<dbReference type="GO" id="GO:0009380">
    <property type="term" value="C:excinuclease repair complex"/>
    <property type="evidence" value="ECO:0007669"/>
    <property type="project" value="InterPro"/>
</dbReference>
<dbReference type="SMART" id="SM00465">
    <property type="entry name" value="GIYc"/>
    <property type="match status" value="1"/>
</dbReference>
<organism evidence="17 18">
    <name type="scientific">Vreelandella sedimenti</name>
    <dbReference type="NCBI Taxonomy" id="2729618"/>
    <lineage>
        <taxon>Bacteria</taxon>
        <taxon>Pseudomonadati</taxon>
        <taxon>Pseudomonadota</taxon>
        <taxon>Gammaproteobacteria</taxon>
        <taxon>Oceanospirillales</taxon>
        <taxon>Halomonadaceae</taxon>
        <taxon>Vreelandella</taxon>
    </lineage>
</organism>
<dbReference type="Gene3D" id="1.10.150.20">
    <property type="entry name" value="5' to 3' exonuclease, C-terminal subdomain"/>
    <property type="match status" value="1"/>
</dbReference>
<dbReference type="InterPro" id="IPR036876">
    <property type="entry name" value="UVR_dom_sf"/>
</dbReference>
<dbReference type="InterPro" id="IPR001162">
    <property type="entry name" value="UvrC_RNase_H_dom"/>
</dbReference>
<keyword evidence="3 13" id="KW-0227">DNA damage</keyword>
<dbReference type="InterPro" id="IPR010994">
    <property type="entry name" value="RuvA_2-like"/>
</dbReference>
<dbReference type="PANTHER" id="PTHR30562">
    <property type="entry name" value="UVRC/OXIDOREDUCTASE"/>
    <property type="match status" value="1"/>
</dbReference>
<evidence type="ECO:0000256" key="13">
    <source>
        <dbReference type="HAMAP-Rule" id="MF_00203"/>
    </source>
</evidence>
<dbReference type="PROSITE" id="PS50165">
    <property type="entry name" value="UVRC"/>
    <property type="match status" value="1"/>
</dbReference>
<keyword evidence="2 13" id="KW-0963">Cytoplasm</keyword>
<feature type="domain" description="UVR" evidence="14">
    <location>
        <begin position="202"/>
        <end position="237"/>
    </location>
</feature>
<evidence type="ECO:0000256" key="3">
    <source>
        <dbReference type="ARBA" id="ARBA00022763"/>
    </source>
</evidence>
<dbReference type="SUPFAM" id="SSF46600">
    <property type="entry name" value="C-terminal UvrC-binding domain of UvrB"/>
    <property type="match status" value="1"/>
</dbReference>
<dbReference type="CDD" id="cd10434">
    <property type="entry name" value="GIY-YIG_UvrC_Cho"/>
    <property type="match status" value="1"/>
</dbReference>
<feature type="domain" description="UvrC family homology region profile" evidence="16">
    <location>
        <begin position="252"/>
        <end position="477"/>
    </location>
</feature>
<dbReference type="AlphaFoldDB" id="A0A7Z0N9S8"/>
<dbReference type="FunFam" id="1.10.150.20:FF:000005">
    <property type="entry name" value="UvrABC system protein C"/>
    <property type="match status" value="1"/>
</dbReference>
<dbReference type="InterPro" id="IPR050066">
    <property type="entry name" value="UvrABC_protein_C"/>
</dbReference>
<evidence type="ECO:0000313" key="17">
    <source>
        <dbReference type="EMBL" id="NYT74279.1"/>
    </source>
</evidence>
<dbReference type="InterPro" id="IPR035901">
    <property type="entry name" value="GIY-YIG_endonuc_sf"/>
</dbReference>
<keyword evidence="5 13" id="KW-0267">Excision nuclease</keyword>
<evidence type="ECO:0000259" key="14">
    <source>
        <dbReference type="PROSITE" id="PS50151"/>
    </source>
</evidence>
<dbReference type="NCBIfam" id="NF001824">
    <property type="entry name" value="PRK00558.1-5"/>
    <property type="match status" value="1"/>
</dbReference>
<dbReference type="FunFam" id="3.30.420.340:FF:000001">
    <property type="entry name" value="UvrABC system protein C"/>
    <property type="match status" value="1"/>
</dbReference>
<dbReference type="GO" id="GO:0005737">
    <property type="term" value="C:cytoplasm"/>
    <property type="evidence" value="ECO:0007669"/>
    <property type="project" value="UniProtKB-SubCell"/>
</dbReference>
<dbReference type="InterPro" id="IPR004791">
    <property type="entry name" value="UvrC"/>
</dbReference>
<dbReference type="GO" id="GO:0009432">
    <property type="term" value="P:SOS response"/>
    <property type="evidence" value="ECO:0007669"/>
    <property type="project" value="UniProtKB-UniRule"/>
</dbReference>
<evidence type="ECO:0000256" key="8">
    <source>
        <dbReference type="ARBA" id="ARBA00059452"/>
    </source>
</evidence>
<dbReference type="Gene3D" id="3.30.420.340">
    <property type="entry name" value="UvrC, RNAse H endonuclease domain"/>
    <property type="match status" value="1"/>
</dbReference>
<evidence type="ECO:0000256" key="1">
    <source>
        <dbReference type="ARBA" id="ARBA00004496"/>
    </source>
</evidence>
<evidence type="ECO:0000259" key="15">
    <source>
        <dbReference type="PROSITE" id="PS50164"/>
    </source>
</evidence>
<proteinExistence type="inferred from homology"/>
<dbReference type="HAMAP" id="MF_00203">
    <property type="entry name" value="UvrC"/>
    <property type="match status" value="1"/>
</dbReference>
<dbReference type="InterPro" id="IPR047296">
    <property type="entry name" value="GIY-YIG_UvrC_Cho"/>
</dbReference>
<dbReference type="PROSITE" id="PS50151">
    <property type="entry name" value="UVR"/>
    <property type="match status" value="1"/>
</dbReference>
<dbReference type="RefSeq" id="WP_180094554.1">
    <property type="nucleotide sequence ID" value="NZ_CAXAZJ010000014.1"/>
</dbReference>
<protein>
    <recommendedName>
        <fullName evidence="11 13">UvrABC system protein C</fullName>
        <shortName evidence="13">Protein UvrC</shortName>
    </recommendedName>
    <alternativeName>
        <fullName evidence="12 13">Excinuclease ABC subunit C</fullName>
    </alternativeName>
</protein>
<dbReference type="SUPFAM" id="SSF82771">
    <property type="entry name" value="GIY-YIG endonuclease"/>
    <property type="match status" value="1"/>
</dbReference>
<dbReference type="Proteomes" id="UP000520876">
    <property type="component" value="Unassembled WGS sequence"/>
</dbReference>
<evidence type="ECO:0000256" key="10">
    <source>
        <dbReference type="ARBA" id="ARBA00062841"/>
    </source>
</evidence>
<dbReference type="Pfam" id="PF08459">
    <property type="entry name" value="UvrC_RNaseH_dom"/>
    <property type="match status" value="1"/>
</dbReference>